<dbReference type="PROSITE" id="PS50966">
    <property type="entry name" value="ZF_SWIM"/>
    <property type="match status" value="1"/>
</dbReference>
<evidence type="ECO:0000313" key="5">
    <source>
        <dbReference type="EMBL" id="VDI42675.1"/>
    </source>
</evidence>
<dbReference type="InterPro" id="IPR011604">
    <property type="entry name" value="PDDEXK-like_dom_sf"/>
</dbReference>
<keyword evidence="1" id="KW-0479">Metal-binding</keyword>
<feature type="domain" description="SWIM-type" evidence="4">
    <location>
        <begin position="193"/>
        <end position="230"/>
    </location>
</feature>
<evidence type="ECO:0008006" key="7">
    <source>
        <dbReference type="Google" id="ProtNLM"/>
    </source>
</evidence>
<gene>
    <name evidence="5" type="ORF">MGAL_10B071119</name>
</gene>
<reference evidence="5" key="1">
    <citation type="submission" date="2018-11" db="EMBL/GenBank/DDBJ databases">
        <authorList>
            <person name="Alioto T."/>
            <person name="Alioto T."/>
        </authorList>
    </citation>
    <scope>NUCLEOTIDE SEQUENCE</scope>
</reference>
<dbReference type="SUPFAM" id="SSF52980">
    <property type="entry name" value="Restriction endonuclease-like"/>
    <property type="match status" value="1"/>
</dbReference>
<organism evidence="5 6">
    <name type="scientific">Mytilus galloprovincialis</name>
    <name type="common">Mediterranean mussel</name>
    <dbReference type="NCBI Taxonomy" id="29158"/>
    <lineage>
        <taxon>Eukaryota</taxon>
        <taxon>Metazoa</taxon>
        <taxon>Spiralia</taxon>
        <taxon>Lophotrochozoa</taxon>
        <taxon>Mollusca</taxon>
        <taxon>Bivalvia</taxon>
        <taxon>Autobranchia</taxon>
        <taxon>Pteriomorphia</taxon>
        <taxon>Mytilida</taxon>
        <taxon>Mytiloidea</taxon>
        <taxon>Mytilidae</taxon>
        <taxon>Mytilinae</taxon>
        <taxon>Mytilus</taxon>
    </lineage>
</organism>
<dbReference type="CDD" id="cd22343">
    <property type="entry name" value="PDDEXK_lambda_exonuclease-like"/>
    <property type="match status" value="1"/>
</dbReference>
<dbReference type="EMBL" id="UYJE01006064">
    <property type="protein sequence ID" value="VDI42675.1"/>
    <property type="molecule type" value="Genomic_DNA"/>
</dbReference>
<keyword evidence="1" id="KW-0863">Zinc-finger</keyword>
<keyword evidence="6" id="KW-1185">Reference proteome</keyword>
<feature type="region of interest" description="Disordered" evidence="2">
    <location>
        <begin position="250"/>
        <end position="269"/>
    </location>
</feature>
<accession>A0A8B6F0P3</accession>
<sequence length="618" mass="70258">MASTQAYQKINLTPDDVPGAKLNIDVLEKYGNVSLRRWLECRGLKTAGNKSDLLQRCKDAVSAGKSEFVDPTVDEGKWCNIKGEKIKREKKDEKVQPVLPPITGWRPFPSKNIPTNFNYGHIYHYLLESVVLINEDGESEDTDLAHMTSKPLTKGEQYVKSGSVTNVMDTEGKGHYYVKAKVAASMKNEDRNVNVTISMASGAVLDASCTCAGSALGRCNHVAAVLLLVDKHCKEYGNDAQACTSKPCEWNKGKRSHRTPGKVSEATYSSYQPKEVKLSDFDPRPESMRSTNDENLNCFVTNLKYSGISRGKSSMWESLLKTSYQDYEISQEREGILHSKVDDLFKNIKRENVQYQSASLYMVSNTESQAESNEWHASRWFRITASTAKQANNLGKLLNYPGEDAVDMKRFKAFIRNSIWGINRYSSPDMMYGVENEDQARSDYTSYMKLKTPYIEVEKTGFWVNNLWPELGCSPDGLVTDPVEVHKHGLLEIKCLKIFREVAPKDLFVKLDKKEIKRSDLYSSCFGIPQSDNSLLELKTSHIYYFQIQFQMAITGRNWCDFVLWSPVGPPNVERIRRDEQLIRSMLGNVTTLWIEVIAPEIFEMRVPRNLNPILLKR</sequence>
<dbReference type="GO" id="GO:0006281">
    <property type="term" value="P:DNA repair"/>
    <property type="evidence" value="ECO:0007669"/>
    <property type="project" value="UniProtKB-ARBA"/>
</dbReference>
<dbReference type="Pfam" id="PF09588">
    <property type="entry name" value="YqaJ"/>
    <property type="match status" value="1"/>
</dbReference>
<comment type="caution">
    <text evidence="5">The sequence shown here is derived from an EMBL/GenBank/DDBJ whole genome shotgun (WGS) entry which is preliminary data.</text>
</comment>
<dbReference type="InterPro" id="IPR011335">
    <property type="entry name" value="Restrct_endonuc-II-like"/>
</dbReference>
<dbReference type="PROSITE" id="PS50800">
    <property type="entry name" value="SAP"/>
    <property type="match status" value="1"/>
</dbReference>
<dbReference type="InterPro" id="IPR019080">
    <property type="entry name" value="YqaJ_viral_recombinase"/>
</dbReference>
<name>A0A8B6F0P3_MYTGA</name>
<protein>
    <recommendedName>
        <fullName evidence="7">SWIM-type domain-containing protein</fullName>
    </recommendedName>
</protein>
<evidence type="ECO:0000259" key="3">
    <source>
        <dbReference type="PROSITE" id="PS50800"/>
    </source>
</evidence>
<dbReference type="Gene3D" id="3.90.320.10">
    <property type="match status" value="1"/>
</dbReference>
<dbReference type="InterPro" id="IPR007527">
    <property type="entry name" value="Znf_SWIM"/>
</dbReference>
<dbReference type="InterPro" id="IPR003034">
    <property type="entry name" value="SAP_dom"/>
</dbReference>
<dbReference type="PANTHER" id="PTHR47526:SF3">
    <property type="entry name" value="PHD-TYPE DOMAIN-CONTAINING PROTEIN"/>
    <property type="match status" value="1"/>
</dbReference>
<dbReference type="OrthoDB" id="5918941at2759"/>
<dbReference type="AlphaFoldDB" id="A0A8B6F0P3"/>
<evidence type="ECO:0000256" key="1">
    <source>
        <dbReference type="PROSITE-ProRule" id="PRU00325"/>
    </source>
</evidence>
<dbReference type="GO" id="GO:0008270">
    <property type="term" value="F:zinc ion binding"/>
    <property type="evidence" value="ECO:0007669"/>
    <property type="project" value="UniProtKB-KW"/>
</dbReference>
<dbReference type="PANTHER" id="PTHR47526">
    <property type="entry name" value="ATP-DEPENDENT DNA HELICASE"/>
    <property type="match status" value="1"/>
</dbReference>
<keyword evidence="1" id="KW-0862">Zinc</keyword>
<dbReference type="Proteomes" id="UP000596742">
    <property type="component" value="Unassembled WGS sequence"/>
</dbReference>
<evidence type="ECO:0000259" key="4">
    <source>
        <dbReference type="PROSITE" id="PS50966"/>
    </source>
</evidence>
<proteinExistence type="predicted"/>
<evidence type="ECO:0000313" key="6">
    <source>
        <dbReference type="Proteomes" id="UP000596742"/>
    </source>
</evidence>
<feature type="domain" description="SAP" evidence="3">
    <location>
        <begin position="27"/>
        <end position="61"/>
    </location>
</feature>
<evidence type="ECO:0000256" key="2">
    <source>
        <dbReference type="SAM" id="MobiDB-lite"/>
    </source>
</evidence>